<dbReference type="Proteomes" id="UP000887567">
    <property type="component" value="Unplaced"/>
</dbReference>
<dbReference type="GeneID" id="110251893"/>
<reference evidence="6" key="1">
    <citation type="submission" date="2022-11" db="UniProtKB">
        <authorList>
            <consortium name="EnsemblMetazoa"/>
        </authorList>
    </citation>
    <scope>IDENTIFICATION</scope>
</reference>
<dbReference type="GO" id="GO:0000724">
    <property type="term" value="P:double-strand break repair via homologous recombination"/>
    <property type="evidence" value="ECO:0007669"/>
    <property type="project" value="TreeGrafter"/>
</dbReference>
<keyword evidence="7" id="KW-1185">Reference proteome</keyword>
<keyword evidence="2" id="KW-0238">DNA-binding</keyword>
<comment type="similarity">
    <text evidence="1">Belongs to the helicase family. RecQ subfamily.</text>
</comment>
<accession>A0A913Y565</accession>
<dbReference type="OMA" id="WEENLSI"/>
<dbReference type="GO" id="GO:0005634">
    <property type="term" value="C:nucleus"/>
    <property type="evidence" value="ECO:0007669"/>
    <property type="project" value="TreeGrafter"/>
</dbReference>
<dbReference type="SUPFAM" id="SSF52540">
    <property type="entry name" value="P-loop containing nucleoside triphosphate hydrolases"/>
    <property type="match status" value="1"/>
</dbReference>
<dbReference type="GO" id="GO:0009378">
    <property type="term" value="F:four-way junction helicase activity"/>
    <property type="evidence" value="ECO:0007669"/>
    <property type="project" value="TreeGrafter"/>
</dbReference>
<dbReference type="InterPro" id="IPR027417">
    <property type="entry name" value="P-loop_NTPase"/>
</dbReference>
<dbReference type="PROSITE" id="PS51192">
    <property type="entry name" value="HELICASE_ATP_BIND_1"/>
    <property type="match status" value="1"/>
</dbReference>
<dbReference type="AlphaFoldDB" id="A0A913Y565"/>
<evidence type="ECO:0000256" key="2">
    <source>
        <dbReference type="ARBA" id="ARBA00023125"/>
    </source>
</evidence>
<evidence type="ECO:0000256" key="3">
    <source>
        <dbReference type="ARBA" id="ARBA00023235"/>
    </source>
</evidence>
<dbReference type="OrthoDB" id="5953221at2759"/>
<dbReference type="PANTHER" id="PTHR13710">
    <property type="entry name" value="DNA HELICASE RECQ FAMILY MEMBER"/>
    <property type="match status" value="1"/>
</dbReference>
<keyword evidence="3" id="KW-0413">Isomerase</keyword>
<dbReference type="KEGG" id="epa:110251893"/>
<dbReference type="InterPro" id="IPR011545">
    <property type="entry name" value="DEAD/DEAH_box_helicase_dom"/>
</dbReference>
<evidence type="ECO:0000256" key="4">
    <source>
        <dbReference type="ARBA" id="ARBA00023242"/>
    </source>
</evidence>
<dbReference type="GO" id="GO:0003677">
    <property type="term" value="F:DNA binding"/>
    <property type="evidence" value="ECO:0007669"/>
    <property type="project" value="UniProtKB-KW"/>
</dbReference>
<dbReference type="GO" id="GO:0005737">
    <property type="term" value="C:cytoplasm"/>
    <property type="evidence" value="ECO:0007669"/>
    <property type="project" value="TreeGrafter"/>
</dbReference>
<evidence type="ECO:0000256" key="1">
    <source>
        <dbReference type="ARBA" id="ARBA00005446"/>
    </source>
</evidence>
<dbReference type="SMART" id="SM00487">
    <property type="entry name" value="DEXDc"/>
    <property type="match status" value="1"/>
</dbReference>
<dbReference type="Gene3D" id="3.40.50.300">
    <property type="entry name" value="P-loop containing nucleotide triphosphate hydrolases"/>
    <property type="match status" value="1"/>
</dbReference>
<proteinExistence type="inferred from homology"/>
<evidence type="ECO:0000313" key="6">
    <source>
        <dbReference type="EnsemblMetazoa" id="XP_020914301.2"/>
    </source>
</evidence>
<dbReference type="EnsemblMetazoa" id="XM_021058642.2">
    <property type="protein sequence ID" value="XP_020914301.2"/>
    <property type="gene ID" value="LOC110251893"/>
</dbReference>
<protein>
    <recommendedName>
        <fullName evidence="5">Helicase ATP-binding domain-containing protein</fullName>
    </recommendedName>
</protein>
<dbReference type="GO" id="GO:0043138">
    <property type="term" value="F:3'-5' DNA helicase activity"/>
    <property type="evidence" value="ECO:0007669"/>
    <property type="project" value="TreeGrafter"/>
</dbReference>
<keyword evidence="4" id="KW-0539">Nucleus</keyword>
<dbReference type="PANTHER" id="PTHR13710:SF153">
    <property type="entry name" value="RECQ-LIKE DNA HELICASE BLM"/>
    <property type="match status" value="1"/>
</dbReference>
<organism evidence="6 7">
    <name type="scientific">Exaiptasia diaphana</name>
    <name type="common">Tropical sea anemone</name>
    <name type="synonym">Aiptasia pulchella</name>
    <dbReference type="NCBI Taxonomy" id="2652724"/>
    <lineage>
        <taxon>Eukaryota</taxon>
        <taxon>Metazoa</taxon>
        <taxon>Cnidaria</taxon>
        <taxon>Anthozoa</taxon>
        <taxon>Hexacorallia</taxon>
        <taxon>Actiniaria</taxon>
        <taxon>Aiptasiidae</taxon>
        <taxon>Exaiptasia</taxon>
    </lineage>
</organism>
<dbReference type="GO" id="GO:0005524">
    <property type="term" value="F:ATP binding"/>
    <property type="evidence" value="ECO:0007669"/>
    <property type="project" value="InterPro"/>
</dbReference>
<dbReference type="RefSeq" id="XP_020914301.2">
    <property type="nucleotide sequence ID" value="XM_021058642.2"/>
</dbReference>
<dbReference type="GO" id="GO:0005694">
    <property type="term" value="C:chromosome"/>
    <property type="evidence" value="ECO:0007669"/>
    <property type="project" value="TreeGrafter"/>
</dbReference>
<sequence>MASISKSLFESVVLSVLDKRFPEIETLSDEQSAALFALVNREDVFAILPTGHGKSLIFQCLPDICEELSLRGRDYPRKAVILVVCPLNSLVNTHIRELHSREITATSLVGDVDEEKVLRGEFSFVFANPESLILNEKWRKMLQSDVYLNNLFAIVTDEAHVIPKWGYRTQKYGTSSKKEFVSAFRECFSRLGELRSLLSTKPLVPVLALTATANIQTRNVINESLCLRQNYVPVFVSPNRENILSTG</sequence>
<dbReference type="Pfam" id="PF00270">
    <property type="entry name" value="DEAD"/>
    <property type="match status" value="1"/>
</dbReference>
<dbReference type="InterPro" id="IPR014001">
    <property type="entry name" value="Helicase_ATP-bd"/>
</dbReference>
<feature type="domain" description="Helicase ATP-binding" evidence="5">
    <location>
        <begin position="35"/>
        <end position="231"/>
    </location>
</feature>
<evidence type="ECO:0000313" key="7">
    <source>
        <dbReference type="Proteomes" id="UP000887567"/>
    </source>
</evidence>
<name>A0A913Y565_EXADI</name>
<evidence type="ECO:0000259" key="5">
    <source>
        <dbReference type="PROSITE" id="PS51192"/>
    </source>
</evidence>